<gene>
    <name evidence="4" type="ORF">PHYPO_G00223680</name>
</gene>
<evidence type="ECO:0000259" key="2">
    <source>
        <dbReference type="PROSITE" id="PS50057"/>
    </source>
</evidence>
<dbReference type="InterPro" id="IPR029071">
    <property type="entry name" value="Ubiquitin-like_domsf"/>
</dbReference>
<feature type="region of interest" description="Disordered" evidence="1">
    <location>
        <begin position="1134"/>
        <end position="1159"/>
    </location>
</feature>
<feature type="region of interest" description="Disordered" evidence="1">
    <location>
        <begin position="37"/>
        <end position="56"/>
    </location>
</feature>
<evidence type="ECO:0000259" key="3">
    <source>
        <dbReference type="PROSITE" id="PS50106"/>
    </source>
</evidence>
<feature type="compositionally biased region" description="Acidic residues" evidence="1">
    <location>
        <begin position="556"/>
        <end position="565"/>
    </location>
</feature>
<dbReference type="InterPro" id="IPR000299">
    <property type="entry name" value="FERM_domain"/>
</dbReference>
<dbReference type="FunFam" id="2.30.29.30:FF:000066">
    <property type="entry name" value="FERM and PDZ domain-containing protein 4"/>
    <property type="match status" value="1"/>
</dbReference>
<feature type="compositionally biased region" description="Polar residues" evidence="1">
    <location>
        <begin position="1021"/>
        <end position="1030"/>
    </location>
</feature>
<feature type="compositionally biased region" description="Basic and acidic residues" evidence="1">
    <location>
        <begin position="1054"/>
        <end position="1070"/>
    </location>
</feature>
<feature type="region of interest" description="Disordered" evidence="1">
    <location>
        <begin position="522"/>
        <end position="571"/>
    </location>
</feature>
<feature type="domain" description="FERM" evidence="2">
    <location>
        <begin position="183"/>
        <end position="497"/>
    </location>
</feature>
<dbReference type="EMBL" id="VFJC01000008">
    <property type="protein sequence ID" value="KAB5571323.1"/>
    <property type="molecule type" value="Genomic_DNA"/>
</dbReference>
<dbReference type="Gene3D" id="3.10.20.90">
    <property type="entry name" value="Phosphatidylinositol 3-kinase Catalytic Subunit, Chain A, domain 1"/>
    <property type="match status" value="1"/>
</dbReference>
<evidence type="ECO:0000256" key="1">
    <source>
        <dbReference type="SAM" id="MobiDB-lite"/>
    </source>
</evidence>
<feature type="domain" description="PDZ" evidence="3">
    <location>
        <begin position="60"/>
        <end position="138"/>
    </location>
</feature>
<dbReference type="SMART" id="SM00228">
    <property type="entry name" value="PDZ"/>
    <property type="match status" value="1"/>
</dbReference>
<dbReference type="Gene3D" id="2.30.42.10">
    <property type="match status" value="1"/>
</dbReference>
<dbReference type="Gene3D" id="2.30.29.30">
    <property type="entry name" value="Pleckstrin-homology domain (PH domain)/Phosphotyrosine-binding domain (PTB)"/>
    <property type="match status" value="1"/>
</dbReference>
<organism evidence="4 5">
    <name type="scientific">Pangasianodon hypophthalmus</name>
    <name type="common">Striped catfish</name>
    <name type="synonym">Helicophagus hypophthalmus</name>
    <dbReference type="NCBI Taxonomy" id="310915"/>
    <lineage>
        <taxon>Eukaryota</taxon>
        <taxon>Metazoa</taxon>
        <taxon>Chordata</taxon>
        <taxon>Craniata</taxon>
        <taxon>Vertebrata</taxon>
        <taxon>Euteleostomi</taxon>
        <taxon>Actinopterygii</taxon>
        <taxon>Neopterygii</taxon>
        <taxon>Teleostei</taxon>
        <taxon>Ostariophysi</taxon>
        <taxon>Siluriformes</taxon>
        <taxon>Pangasiidae</taxon>
        <taxon>Pangasianodon</taxon>
    </lineage>
</organism>
<name>A0A5N5NWX0_PANHP</name>
<feature type="compositionally biased region" description="Polar residues" evidence="1">
    <location>
        <begin position="1264"/>
        <end position="1274"/>
    </location>
</feature>
<dbReference type="SUPFAM" id="SSF50156">
    <property type="entry name" value="PDZ domain-like"/>
    <property type="match status" value="1"/>
</dbReference>
<sequence length="1618" mass="179529">MEERERSRSRSPRRVRRVEQVVGRWLRRSRDSLSRERILGDRKSGRSDDGGQQHFPVKETVEVIRDAVLDSHGFTLSTQLPLLVRDIIPGGPADGRLLPGDQVLKVNNKAIDDLSPEYVDNMIRQCQDSVTVTVLRNMLNPKSSFMSAEKRARLRRNPVKVRFAEEVLVNGHTQGNSLLFLPNVLKVYLENGQTKAFKFDKTTTVKDIVLTLKDKLSIRSIEYFSLVLEQQYSITKLLLLHEDELIQKVVQKKDSHDYRCLFRVCFIPRDPVDLLHDDPVAFEYLFHQSVGDVLQERFAVEMKCNTALRLAALHMHERLASCGQTTRASIKNITKEFGLESFISPTLLRNMREKDLRKALTGHMKKIQSLLEPRQKVISVPQARLAYLTQMAELISYSGRSYNATMLLQDRESLVSLLVGARFGVSQILNHKLNMISTIIDFHYISRVEVLSESDRVSMLKIYLHDIQPLALLMDSVAAKDLACLLAGYCKLLVDPNMNVFRWGPRPKIRRIPLEEGFGFRCGSDSEESSDEDYSMDNLLDTPVSEDTVSTQTNEDREDEKDEEKEEAKANTVRVIVTQTEEEEKVVEGALEGTSTSGSIEDEDYAAREDALLETGWYTDPRVNSSFSSLSSNSLNTLEEISKVSTTWPACLNTFQEEMPKSDQATGASRLDVHHPYLLEIPEHLNQKEKSNPSSDWLYDKHSGLRYSDLSQMSDSLPSPPEASDDALSDLEEINKDENKNYRPADIDAVLASGSSNSIKSTVAGFNVQALLARVRSHPACKKDLRNSNLHEKEEAKSKAPLSRPKVQPPPPPQRTISRVSEIAKDIRNSGSESEDEFFDAQDRLTPPIFEQPAEKKINVNGVEHALKQTDARVSGEEPAASKMQSQLDKPHDDNSLPISRNNPKKDASLLKDLTPAKNILDNKELEGHQPSVILLPQPAMLEPNPISNNHISDKKGQQCNGDIPGHNAHISSELLEMEPDTMEFKPVTTAGPPLSSPLITALWQSKSQLPTTVDPATLLNDAQNITNPTDSKKDEIVKEEKTEHHQSLPSLQPKKEEVFAKPPEPDKLISKVSQSSTDLALKTEDQKPSNGISLRTWSQRNGATPGPPLSKGVSLSHENLKCQLRNENTAVTVTSSSTLTATPPPSVTMRGSISMDPKDPFGIGRSFSTRSSSGRLPASALRGKIQDMPWYLTRSQEILGTVALSSDKLADTKASKDAADYKDSKKESPKSTSVPALNDWKEKDAELVVVKLKDGPQEVPSHVQDTSGKTSLSGHPDLRKNGLQDSTELFSRLGTCRSEQPKSQKNTGTKDNLERPSPPSSTGTPHRDACGCHTVYANCFSGDSEDLCGFDDDLTVYEFSRQKRINKPPQTSTAPSSAPSSNILSLLRDTPRPLSTSSELSPLFTPPRPRPLGYNPLDNPLRDLQERRYVTGLKGTGIKGGYTSLHKDIDELLLVLKNGETAINPPGQKGPCEKASGMNGNSFSETERCLVQAEARRLASGCQRATRVGWAPDDALLSLGNSFGALVHLAAACLQVSCSDCGSCHGDIDGTEALRKLQEIVCLYKEFVMAVETAREGEGVRLLAKQCTVLISTVFSLTQLFRTHTPDTDNRHLPLNF</sequence>
<dbReference type="Pfam" id="PF21989">
    <property type="entry name" value="RA_2"/>
    <property type="match status" value="1"/>
</dbReference>
<dbReference type="InterPro" id="IPR035963">
    <property type="entry name" value="FERM_2"/>
</dbReference>
<dbReference type="Pfam" id="PF00595">
    <property type="entry name" value="PDZ"/>
    <property type="match status" value="1"/>
</dbReference>
<comment type="caution">
    <text evidence="4">The sequence shown here is derived from an EMBL/GenBank/DDBJ whole genome shotgun (WGS) entry which is preliminary data.</text>
</comment>
<feature type="region of interest" description="Disordered" evidence="1">
    <location>
        <begin position="1254"/>
        <end position="1329"/>
    </location>
</feature>
<feature type="compositionally biased region" description="Basic and acidic residues" evidence="1">
    <location>
        <begin position="1212"/>
        <end position="1230"/>
    </location>
</feature>
<keyword evidence="5" id="KW-1185">Reference proteome</keyword>
<dbReference type="FunFam" id="3.10.20.90:FF:000203">
    <property type="entry name" value="FERM and PDZ domain containing 1"/>
    <property type="match status" value="1"/>
</dbReference>
<dbReference type="Pfam" id="PF00373">
    <property type="entry name" value="FERM_M"/>
    <property type="match status" value="1"/>
</dbReference>
<feature type="region of interest" description="Disordered" evidence="1">
    <location>
        <begin position="1020"/>
        <end position="1114"/>
    </location>
</feature>
<dbReference type="SUPFAM" id="SSF54236">
    <property type="entry name" value="Ubiquitin-like"/>
    <property type="match status" value="1"/>
</dbReference>
<dbReference type="InterPro" id="IPR019749">
    <property type="entry name" value="Band_41_domain"/>
</dbReference>
<feature type="compositionally biased region" description="Acidic residues" evidence="1">
    <location>
        <begin position="525"/>
        <end position="535"/>
    </location>
</feature>
<dbReference type="Proteomes" id="UP000327468">
    <property type="component" value="Chromosome 7"/>
</dbReference>
<feature type="region of interest" description="Disordered" evidence="1">
    <location>
        <begin position="1362"/>
        <end position="1421"/>
    </location>
</feature>
<protein>
    <recommendedName>
        <fullName evidence="6">FERM and PDZ domain-containing protein 1</fullName>
    </recommendedName>
</protein>
<feature type="region of interest" description="Disordered" evidence="1">
    <location>
        <begin position="782"/>
        <end position="816"/>
    </location>
</feature>
<feature type="compositionally biased region" description="Polar residues" evidence="1">
    <location>
        <begin position="1298"/>
        <end position="1311"/>
    </location>
</feature>
<proteinExistence type="predicted"/>
<dbReference type="PANTHER" id="PTHR46221">
    <property type="entry name" value="FERM AND PDZ DOMAIN-CONTAINING PROTEIN FAMILY MEMBER"/>
    <property type="match status" value="1"/>
</dbReference>
<reference evidence="4 5" key="1">
    <citation type="submission" date="2019-06" db="EMBL/GenBank/DDBJ databases">
        <title>A chromosome-scale genome assembly of the striped catfish, Pangasianodon hypophthalmus.</title>
        <authorList>
            <person name="Wen M."/>
            <person name="Zahm M."/>
            <person name="Roques C."/>
            <person name="Cabau C."/>
            <person name="Klopp C."/>
            <person name="Donnadieu C."/>
            <person name="Jouanno E."/>
            <person name="Avarre J.-C."/>
            <person name="Campet M."/>
            <person name="Ha T.T.T."/>
            <person name="Dugue R."/>
            <person name="Lampietro C."/>
            <person name="Louis A."/>
            <person name="Herpin A."/>
            <person name="Echchiki A."/>
            <person name="Berthelot C."/>
            <person name="Parey E."/>
            <person name="Roest-Crollius H."/>
            <person name="Braasch I."/>
            <person name="Postlethwait J."/>
            <person name="Bobe J."/>
            <person name="Montfort J."/>
            <person name="Bouchez O."/>
            <person name="Begum T."/>
            <person name="Schartl M."/>
            <person name="Guiguen Y."/>
        </authorList>
    </citation>
    <scope>NUCLEOTIDE SEQUENCE [LARGE SCALE GENOMIC DNA]</scope>
    <source>
        <strain evidence="4 5">Indonesia</strain>
        <tissue evidence="4">Blood</tissue>
    </source>
</reference>
<dbReference type="InterPro" id="IPR011993">
    <property type="entry name" value="PH-like_dom_sf"/>
</dbReference>
<dbReference type="SUPFAM" id="SSF50729">
    <property type="entry name" value="PH domain-like"/>
    <property type="match status" value="1"/>
</dbReference>
<dbReference type="CDD" id="cd06769">
    <property type="entry name" value="PDZ_FRMPD1_3_4-like"/>
    <property type="match status" value="1"/>
</dbReference>
<dbReference type="PROSITE" id="PS50106">
    <property type="entry name" value="PDZ"/>
    <property type="match status" value="1"/>
</dbReference>
<dbReference type="SUPFAM" id="SSF47031">
    <property type="entry name" value="Second domain of FERM"/>
    <property type="match status" value="1"/>
</dbReference>
<evidence type="ECO:0008006" key="6">
    <source>
        <dbReference type="Google" id="ProtNLM"/>
    </source>
</evidence>
<accession>A0A5N5NWX0</accession>
<dbReference type="InterPro" id="IPR001478">
    <property type="entry name" value="PDZ"/>
</dbReference>
<feature type="region of interest" description="Disordered" evidence="1">
    <location>
        <begin position="1212"/>
        <end position="1240"/>
    </location>
</feature>
<dbReference type="PROSITE" id="PS50057">
    <property type="entry name" value="FERM_3"/>
    <property type="match status" value="1"/>
</dbReference>
<feature type="compositionally biased region" description="Polar residues" evidence="1">
    <location>
        <begin position="1089"/>
        <end position="1103"/>
    </location>
</feature>
<feature type="compositionally biased region" description="Low complexity" evidence="1">
    <location>
        <begin position="1372"/>
        <end position="1382"/>
    </location>
</feature>
<feature type="region of interest" description="Disordered" evidence="1">
    <location>
        <begin position="869"/>
        <end position="910"/>
    </location>
</feature>
<dbReference type="PANTHER" id="PTHR46221:SF10">
    <property type="entry name" value="FERM AND PDZ DOMAIN-CONTAINING 1B"/>
    <property type="match status" value="1"/>
</dbReference>
<dbReference type="CDD" id="cd21942">
    <property type="entry name" value="LGNbd_FRMPD1"/>
    <property type="match status" value="1"/>
</dbReference>
<dbReference type="CDD" id="cd14473">
    <property type="entry name" value="FERM_B-lobe"/>
    <property type="match status" value="1"/>
</dbReference>
<feature type="compositionally biased region" description="Basic and acidic residues" evidence="1">
    <location>
        <begin position="1031"/>
        <end position="1047"/>
    </location>
</feature>
<feature type="compositionally biased region" description="Basic and acidic residues" evidence="1">
    <location>
        <begin position="782"/>
        <end position="798"/>
    </location>
</feature>
<evidence type="ECO:0000313" key="4">
    <source>
        <dbReference type="EMBL" id="KAB5571323.1"/>
    </source>
</evidence>
<dbReference type="SMART" id="SM00295">
    <property type="entry name" value="B41"/>
    <property type="match status" value="1"/>
</dbReference>
<dbReference type="InterPro" id="IPR019748">
    <property type="entry name" value="FERM_central"/>
</dbReference>
<dbReference type="Gene3D" id="1.20.80.10">
    <property type="match status" value="1"/>
</dbReference>
<evidence type="ECO:0000313" key="5">
    <source>
        <dbReference type="Proteomes" id="UP000327468"/>
    </source>
</evidence>
<dbReference type="InterPro" id="IPR014352">
    <property type="entry name" value="FERM/acyl-CoA-bd_prot_sf"/>
</dbReference>
<dbReference type="InterPro" id="IPR036034">
    <property type="entry name" value="PDZ_sf"/>
</dbReference>